<organism evidence="2 3">
    <name type="scientific">Lactuca virosa</name>
    <dbReference type="NCBI Taxonomy" id="75947"/>
    <lineage>
        <taxon>Eukaryota</taxon>
        <taxon>Viridiplantae</taxon>
        <taxon>Streptophyta</taxon>
        <taxon>Embryophyta</taxon>
        <taxon>Tracheophyta</taxon>
        <taxon>Spermatophyta</taxon>
        <taxon>Magnoliopsida</taxon>
        <taxon>eudicotyledons</taxon>
        <taxon>Gunneridae</taxon>
        <taxon>Pentapetalae</taxon>
        <taxon>asterids</taxon>
        <taxon>campanulids</taxon>
        <taxon>Asterales</taxon>
        <taxon>Asteraceae</taxon>
        <taxon>Cichorioideae</taxon>
        <taxon>Cichorieae</taxon>
        <taxon>Lactucinae</taxon>
        <taxon>Lactuca</taxon>
    </lineage>
</organism>
<keyword evidence="1" id="KW-0812">Transmembrane</keyword>
<accession>A0AAU9MY03</accession>
<dbReference type="Proteomes" id="UP001157418">
    <property type="component" value="Unassembled WGS sequence"/>
</dbReference>
<sequence length="68" mass="8273">MPIRHKQLLFNHFHLVLPTFLFLLPHSTILFHNKLKTFFRSKEIYPSFCRQSTIIHQHCDQHQIDNAF</sequence>
<evidence type="ECO:0000256" key="1">
    <source>
        <dbReference type="SAM" id="Phobius"/>
    </source>
</evidence>
<name>A0AAU9MY03_9ASTR</name>
<gene>
    <name evidence="2" type="ORF">LVIROSA_LOCUS17114</name>
</gene>
<reference evidence="2 3" key="1">
    <citation type="submission" date="2022-01" db="EMBL/GenBank/DDBJ databases">
        <authorList>
            <person name="Xiong W."/>
            <person name="Schranz E."/>
        </authorList>
    </citation>
    <scope>NUCLEOTIDE SEQUENCE [LARGE SCALE GENOMIC DNA]</scope>
</reference>
<keyword evidence="3" id="KW-1185">Reference proteome</keyword>
<comment type="caution">
    <text evidence="2">The sequence shown here is derived from an EMBL/GenBank/DDBJ whole genome shotgun (WGS) entry which is preliminary data.</text>
</comment>
<protein>
    <submittedName>
        <fullName evidence="2">Uncharacterized protein</fullName>
    </submittedName>
</protein>
<evidence type="ECO:0000313" key="3">
    <source>
        <dbReference type="Proteomes" id="UP001157418"/>
    </source>
</evidence>
<evidence type="ECO:0000313" key="2">
    <source>
        <dbReference type="EMBL" id="CAH1430331.1"/>
    </source>
</evidence>
<feature type="transmembrane region" description="Helical" evidence="1">
    <location>
        <begin position="12"/>
        <end position="32"/>
    </location>
</feature>
<keyword evidence="1" id="KW-1133">Transmembrane helix</keyword>
<keyword evidence="1" id="KW-0472">Membrane</keyword>
<dbReference type="AlphaFoldDB" id="A0AAU9MY03"/>
<dbReference type="EMBL" id="CAKMRJ010003334">
    <property type="protein sequence ID" value="CAH1430331.1"/>
    <property type="molecule type" value="Genomic_DNA"/>
</dbReference>
<proteinExistence type="predicted"/>